<dbReference type="GO" id="GO:0005524">
    <property type="term" value="F:ATP binding"/>
    <property type="evidence" value="ECO:0007669"/>
    <property type="project" value="InterPro"/>
</dbReference>
<comment type="caution">
    <text evidence="3">The sequence shown here is derived from an EMBL/GenBank/DDBJ whole genome shotgun (WGS) entry which is preliminary data.</text>
</comment>
<dbReference type="PANTHER" id="PTHR48040:SF45">
    <property type="entry name" value="PLEIOTROPIC DRUG RESISTANCE PROTEIN 1-LIKE"/>
    <property type="match status" value="1"/>
</dbReference>
<dbReference type="Gene3D" id="3.40.50.300">
    <property type="entry name" value="P-loop containing nucleotide triphosphate hydrolases"/>
    <property type="match status" value="1"/>
</dbReference>
<dbReference type="PANTHER" id="PTHR48040">
    <property type="entry name" value="PLEIOTROPIC DRUG RESISTANCE PROTEIN 1-LIKE ISOFORM X1"/>
    <property type="match status" value="1"/>
</dbReference>
<organism evidence="3 4">
    <name type="scientific">Heracleum sosnowskyi</name>
    <dbReference type="NCBI Taxonomy" id="360622"/>
    <lineage>
        <taxon>Eukaryota</taxon>
        <taxon>Viridiplantae</taxon>
        <taxon>Streptophyta</taxon>
        <taxon>Embryophyta</taxon>
        <taxon>Tracheophyta</taxon>
        <taxon>Spermatophyta</taxon>
        <taxon>Magnoliopsida</taxon>
        <taxon>eudicotyledons</taxon>
        <taxon>Gunneridae</taxon>
        <taxon>Pentapetalae</taxon>
        <taxon>asterids</taxon>
        <taxon>campanulids</taxon>
        <taxon>Apiales</taxon>
        <taxon>Apiaceae</taxon>
        <taxon>Apioideae</taxon>
        <taxon>apioid superclade</taxon>
        <taxon>Tordylieae</taxon>
        <taxon>Tordyliinae</taxon>
        <taxon>Heracleum</taxon>
    </lineage>
</organism>
<feature type="domain" description="ABC transporter" evidence="1">
    <location>
        <begin position="175"/>
        <end position="352"/>
    </location>
</feature>
<dbReference type="Pfam" id="PF00005">
    <property type="entry name" value="ABC_tran"/>
    <property type="match status" value="1"/>
</dbReference>
<keyword evidence="4" id="KW-1185">Reference proteome</keyword>
<gene>
    <name evidence="3" type="ORF">POM88_032233</name>
</gene>
<dbReference type="SUPFAM" id="SSF52540">
    <property type="entry name" value="P-loop containing nucleoside triphosphate hydrolases"/>
    <property type="match status" value="1"/>
</dbReference>
<name>A0AAD8HZQ8_9APIA</name>
<protein>
    <submittedName>
        <fullName evidence="3">Pleiotropic drug resistance protein 1-like</fullName>
    </submittedName>
</protein>
<sequence length="358" mass="39662">MDGADLFKATNSLRQNSTGLADAIPRANSNSFWRDGNVQVFAQSVREEDDEESLKWATLEKLPTYDRIRKGLLAGAEGTGLTQVDVGRFGNDERKILFDRLLKTAEEDNEKLLRKLRDRIDSAGVSLPTIEVRYEHMHIEAEANVGSRALPSFVNFYFNLLDKFLPSKKKRITILDDISGTIKPCRMALLLGPPSSGKTTFMLALAGKLNKSLDCSGNITYNGHSMKEFVPQRTAAYISQHDLHMGEMTVRETLTFSARCQGVGSRYEMLAECLRKEKEANIKPDPDVDIFIKAAATPGQQAEVVTDYVLKVLGLDICADTMVGNDMVRGVSGGQKKRVTTGEMMVGPSRALLTFCKK</sequence>
<reference evidence="3" key="2">
    <citation type="submission" date="2023-05" db="EMBL/GenBank/DDBJ databases">
        <authorList>
            <person name="Schelkunov M.I."/>
        </authorList>
    </citation>
    <scope>NUCLEOTIDE SEQUENCE</scope>
    <source>
        <strain evidence="3">Hsosn_3</strain>
        <tissue evidence="3">Leaf</tissue>
    </source>
</reference>
<dbReference type="GO" id="GO:0016887">
    <property type="term" value="F:ATP hydrolysis activity"/>
    <property type="evidence" value="ECO:0007669"/>
    <property type="project" value="InterPro"/>
</dbReference>
<dbReference type="EMBL" id="JAUIZM010000007">
    <property type="protein sequence ID" value="KAK1376040.1"/>
    <property type="molecule type" value="Genomic_DNA"/>
</dbReference>
<feature type="domain" description="Pleiotropic ABC efflux transporter N-terminal" evidence="2">
    <location>
        <begin position="105"/>
        <end position="156"/>
    </location>
</feature>
<evidence type="ECO:0000313" key="4">
    <source>
        <dbReference type="Proteomes" id="UP001237642"/>
    </source>
</evidence>
<accession>A0AAD8HZQ8</accession>
<proteinExistence type="predicted"/>
<evidence type="ECO:0000259" key="1">
    <source>
        <dbReference type="Pfam" id="PF00005"/>
    </source>
</evidence>
<evidence type="ECO:0000259" key="2">
    <source>
        <dbReference type="Pfam" id="PF14510"/>
    </source>
</evidence>
<evidence type="ECO:0000313" key="3">
    <source>
        <dbReference type="EMBL" id="KAK1376040.1"/>
    </source>
</evidence>
<dbReference type="Proteomes" id="UP001237642">
    <property type="component" value="Unassembled WGS sequence"/>
</dbReference>
<dbReference type="AlphaFoldDB" id="A0AAD8HZQ8"/>
<dbReference type="InterPro" id="IPR027417">
    <property type="entry name" value="P-loop_NTPase"/>
</dbReference>
<dbReference type="InterPro" id="IPR029481">
    <property type="entry name" value="ABC_trans_N"/>
</dbReference>
<dbReference type="InterPro" id="IPR003439">
    <property type="entry name" value="ABC_transporter-like_ATP-bd"/>
</dbReference>
<dbReference type="Pfam" id="PF14510">
    <property type="entry name" value="ABC_trans_N"/>
    <property type="match status" value="1"/>
</dbReference>
<reference evidence="3" key="1">
    <citation type="submission" date="2023-02" db="EMBL/GenBank/DDBJ databases">
        <title>Genome of toxic invasive species Heracleum sosnowskyi carries increased number of genes despite the absence of recent whole-genome duplications.</title>
        <authorList>
            <person name="Schelkunov M."/>
            <person name="Shtratnikova V."/>
            <person name="Makarenko M."/>
            <person name="Klepikova A."/>
            <person name="Omelchenko D."/>
            <person name="Novikova G."/>
            <person name="Obukhova E."/>
            <person name="Bogdanov V."/>
            <person name="Penin A."/>
            <person name="Logacheva M."/>
        </authorList>
    </citation>
    <scope>NUCLEOTIDE SEQUENCE</scope>
    <source>
        <strain evidence="3">Hsosn_3</strain>
        <tissue evidence="3">Leaf</tissue>
    </source>
</reference>